<evidence type="ECO:0000313" key="2">
    <source>
        <dbReference type="EMBL" id="KAF2480352.1"/>
    </source>
</evidence>
<dbReference type="InterPro" id="IPR013154">
    <property type="entry name" value="ADH-like_N"/>
</dbReference>
<dbReference type="EMBL" id="MU001639">
    <property type="protein sequence ID" value="KAF2480352.1"/>
    <property type="molecule type" value="Genomic_DNA"/>
</dbReference>
<sequence>MATNVSGTNWTWTVQQLSGFDGLAIKKEAIPHQLGDHDCLVKIESTSLNYRDLMIPMGTYPFPMKTGVVPGSDGAGTVIETGSRVSRFQKGDRVCTILSQGHIAGPATPEILQTGLGGSLDGTLRQYGVFDESGMVHMPSTLTFAEASALPCAGVTAWNALYGLTGRALKAGDTVLTLGTGGVSIFAIQFAVAAGATVIATTSSAAKAARLKELGAQHVINYRDDAQWGETAKALTAGQGVDFVVEVGGAATLPQSLAAIKMDGILSIVGAVGGQDSKDPEPGLLNAWFRGCIVRGIAVGSRAQFEEMNRCIVANHIKPVVDQKTFHLRELKEAYQYLWEQRHVGKVVVDSAV</sequence>
<dbReference type="SMART" id="SM00829">
    <property type="entry name" value="PKS_ER"/>
    <property type="match status" value="1"/>
</dbReference>
<dbReference type="RefSeq" id="XP_033586922.1">
    <property type="nucleotide sequence ID" value="XM_033734271.1"/>
</dbReference>
<organism evidence="2 3">
    <name type="scientific">Neohortaea acidophila</name>
    <dbReference type="NCBI Taxonomy" id="245834"/>
    <lineage>
        <taxon>Eukaryota</taxon>
        <taxon>Fungi</taxon>
        <taxon>Dikarya</taxon>
        <taxon>Ascomycota</taxon>
        <taxon>Pezizomycotina</taxon>
        <taxon>Dothideomycetes</taxon>
        <taxon>Dothideomycetidae</taxon>
        <taxon>Mycosphaerellales</taxon>
        <taxon>Teratosphaeriaceae</taxon>
        <taxon>Neohortaea</taxon>
    </lineage>
</organism>
<dbReference type="InterPro" id="IPR036291">
    <property type="entry name" value="NAD(P)-bd_dom_sf"/>
</dbReference>
<dbReference type="GeneID" id="54475273"/>
<dbReference type="SUPFAM" id="SSF51735">
    <property type="entry name" value="NAD(P)-binding Rossmann-fold domains"/>
    <property type="match status" value="1"/>
</dbReference>
<dbReference type="PANTHER" id="PTHR45033">
    <property type="match status" value="1"/>
</dbReference>
<dbReference type="Gene3D" id="3.40.50.720">
    <property type="entry name" value="NAD(P)-binding Rossmann-like Domain"/>
    <property type="match status" value="1"/>
</dbReference>
<dbReference type="AlphaFoldDB" id="A0A6A6PK21"/>
<accession>A0A6A6PK21</accession>
<dbReference type="GO" id="GO:0016491">
    <property type="term" value="F:oxidoreductase activity"/>
    <property type="evidence" value="ECO:0007669"/>
    <property type="project" value="InterPro"/>
</dbReference>
<proteinExistence type="predicted"/>
<dbReference type="InterPro" id="IPR013149">
    <property type="entry name" value="ADH-like_C"/>
</dbReference>
<evidence type="ECO:0000313" key="3">
    <source>
        <dbReference type="Proteomes" id="UP000799767"/>
    </source>
</evidence>
<dbReference type="Proteomes" id="UP000799767">
    <property type="component" value="Unassembled WGS sequence"/>
</dbReference>
<dbReference type="Gene3D" id="3.90.180.10">
    <property type="entry name" value="Medium-chain alcohol dehydrogenases, catalytic domain"/>
    <property type="match status" value="1"/>
</dbReference>
<dbReference type="InterPro" id="IPR011032">
    <property type="entry name" value="GroES-like_sf"/>
</dbReference>
<dbReference type="PANTHER" id="PTHR45033:SF2">
    <property type="entry name" value="ZINC-TYPE ALCOHOL DEHYDROGENASE-LIKE PROTEIN C1773.06C"/>
    <property type="match status" value="1"/>
</dbReference>
<dbReference type="SUPFAM" id="SSF50129">
    <property type="entry name" value="GroES-like"/>
    <property type="match status" value="1"/>
</dbReference>
<evidence type="ECO:0000259" key="1">
    <source>
        <dbReference type="SMART" id="SM00829"/>
    </source>
</evidence>
<feature type="domain" description="Enoyl reductase (ER)" evidence="1">
    <location>
        <begin position="18"/>
        <end position="349"/>
    </location>
</feature>
<reference evidence="2" key="1">
    <citation type="journal article" date="2020" name="Stud. Mycol.">
        <title>101 Dothideomycetes genomes: a test case for predicting lifestyles and emergence of pathogens.</title>
        <authorList>
            <person name="Haridas S."/>
            <person name="Albert R."/>
            <person name="Binder M."/>
            <person name="Bloem J."/>
            <person name="Labutti K."/>
            <person name="Salamov A."/>
            <person name="Andreopoulos B."/>
            <person name="Baker S."/>
            <person name="Barry K."/>
            <person name="Bills G."/>
            <person name="Bluhm B."/>
            <person name="Cannon C."/>
            <person name="Castanera R."/>
            <person name="Culley D."/>
            <person name="Daum C."/>
            <person name="Ezra D."/>
            <person name="Gonzalez J."/>
            <person name="Henrissat B."/>
            <person name="Kuo A."/>
            <person name="Liang C."/>
            <person name="Lipzen A."/>
            <person name="Lutzoni F."/>
            <person name="Magnuson J."/>
            <person name="Mondo S."/>
            <person name="Nolan M."/>
            <person name="Ohm R."/>
            <person name="Pangilinan J."/>
            <person name="Park H.-J."/>
            <person name="Ramirez L."/>
            <person name="Alfaro M."/>
            <person name="Sun H."/>
            <person name="Tritt A."/>
            <person name="Yoshinaga Y."/>
            <person name="Zwiers L.-H."/>
            <person name="Turgeon B."/>
            <person name="Goodwin S."/>
            <person name="Spatafora J."/>
            <person name="Crous P."/>
            <person name="Grigoriev I."/>
        </authorList>
    </citation>
    <scope>NUCLEOTIDE SEQUENCE</scope>
    <source>
        <strain evidence="2">CBS 113389</strain>
    </source>
</reference>
<gene>
    <name evidence="2" type="ORF">BDY17DRAFT_301587</name>
</gene>
<dbReference type="InterPro" id="IPR020843">
    <property type="entry name" value="ER"/>
</dbReference>
<dbReference type="Pfam" id="PF08240">
    <property type="entry name" value="ADH_N"/>
    <property type="match status" value="1"/>
</dbReference>
<dbReference type="OrthoDB" id="9930022at2759"/>
<dbReference type="InterPro" id="IPR052711">
    <property type="entry name" value="Zinc_ADH-like"/>
</dbReference>
<dbReference type="CDD" id="cd08276">
    <property type="entry name" value="MDR7"/>
    <property type="match status" value="1"/>
</dbReference>
<keyword evidence="3" id="KW-1185">Reference proteome</keyword>
<dbReference type="Pfam" id="PF00107">
    <property type="entry name" value="ADH_zinc_N"/>
    <property type="match status" value="1"/>
</dbReference>
<protein>
    <recommendedName>
        <fullName evidence="1">Enoyl reductase (ER) domain-containing protein</fullName>
    </recommendedName>
</protein>
<name>A0A6A6PK21_9PEZI</name>